<sequence>MDTNIQQQKCCCNCQQINTWRILLRNCTHIICIFCGIEYIRQCIQEKDKARIKCPKKSCRIRIHENDIKALLDSDNRGLDIFLPQPQREWLQFKHDKDGIGYALGAPKFAKQCPLCMVRKFLKKYTHCSTLKPRVKAKRFNVFMSIFWQNVYSTPKKSKKKRVFVFVIFF</sequence>
<proteinExistence type="predicted"/>
<name>A0A914ZBQ8_9BILA</name>
<protein>
    <submittedName>
        <fullName evidence="2">RING-type domain-containing protein</fullName>
    </submittedName>
</protein>
<dbReference type="Gene3D" id="3.30.40.10">
    <property type="entry name" value="Zinc/RING finger domain, C3HC4 (zinc finger)"/>
    <property type="match status" value="1"/>
</dbReference>
<dbReference type="AlphaFoldDB" id="A0A914ZBQ8"/>
<dbReference type="SUPFAM" id="SSF57850">
    <property type="entry name" value="RING/U-box"/>
    <property type="match status" value="1"/>
</dbReference>
<evidence type="ECO:0000313" key="1">
    <source>
        <dbReference type="Proteomes" id="UP000887577"/>
    </source>
</evidence>
<dbReference type="WBParaSite" id="PSU_v2.g9179.t1">
    <property type="protein sequence ID" value="PSU_v2.g9179.t1"/>
    <property type="gene ID" value="PSU_v2.g9179"/>
</dbReference>
<keyword evidence="1" id="KW-1185">Reference proteome</keyword>
<reference evidence="2" key="1">
    <citation type="submission" date="2022-11" db="UniProtKB">
        <authorList>
            <consortium name="WormBaseParasite"/>
        </authorList>
    </citation>
    <scope>IDENTIFICATION</scope>
</reference>
<dbReference type="Proteomes" id="UP000887577">
    <property type="component" value="Unplaced"/>
</dbReference>
<evidence type="ECO:0000313" key="2">
    <source>
        <dbReference type="WBParaSite" id="PSU_v2.g9179.t1"/>
    </source>
</evidence>
<organism evidence="1 2">
    <name type="scientific">Panagrolaimus superbus</name>
    <dbReference type="NCBI Taxonomy" id="310955"/>
    <lineage>
        <taxon>Eukaryota</taxon>
        <taxon>Metazoa</taxon>
        <taxon>Ecdysozoa</taxon>
        <taxon>Nematoda</taxon>
        <taxon>Chromadorea</taxon>
        <taxon>Rhabditida</taxon>
        <taxon>Tylenchina</taxon>
        <taxon>Panagrolaimomorpha</taxon>
        <taxon>Panagrolaimoidea</taxon>
        <taxon>Panagrolaimidae</taxon>
        <taxon>Panagrolaimus</taxon>
    </lineage>
</organism>
<accession>A0A914ZBQ8</accession>
<dbReference type="InterPro" id="IPR013083">
    <property type="entry name" value="Znf_RING/FYVE/PHD"/>
</dbReference>